<accession>A0AA43XN28</accession>
<gene>
    <name evidence="8" type="ORF">ISALK_12005</name>
</gene>
<dbReference type="GO" id="GO:0031071">
    <property type="term" value="F:cysteine desulfurase activity"/>
    <property type="evidence" value="ECO:0007669"/>
    <property type="project" value="UniProtKB-EC"/>
</dbReference>
<dbReference type="AlphaFoldDB" id="A0AA43XN28"/>
<dbReference type="PANTHER" id="PTHR43586">
    <property type="entry name" value="CYSTEINE DESULFURASE"/>
    <property type="match status" value="1"/>
</dbReference>
<evidence type="ECO:0000256" key="1">
    <source>
        <dbReference type="ARBA" id="ARBA00001933"/>
    </source>
</evidence>
<proteinExistence type="inferred from homology"/>
<dbReference type="InterPro" id="IPR016454">
    <property type="entry name" value="Cysteine_dSase"/>
</dbReference>
<dbReference type="EMBL" id="SUMG01000019">
    <property type="protein sequence ID" value="NBG89214.1"/>
    <property type="molecule type" value="Genomic_DNA"/>
</dbReference>
<dbReference type="InterPro" id="IPR015421">
    <property type="entry name" value="PyrdxlP-dep_Trfase_major"/>
</dbReference>
<dbReference type="InterPro" id="IPR000192">
    <property type="entry name" value="Aminotrans_V_dom"/>
</dbReference>
<keyword evidence="4" id="KW-0808">Transferase</keyword>
<keyword evidence="9" id="KW-1185">Reference proteome</keyword>
<dbReference type="SUPFAM" id="SSF53383">
    <property type="entry name" value="PLP-dependent transferases"/>
    <property type="match status" value="1"/>
</dbReference>
<evidence type="ECO:0000259" key="7">
    <source>
        <dbReference type="Pfam" id="PF00266"/>
    </source>
</evidence>
<evidence type="ECO:0000256" key="3">
    <source>
        <dbReference type="ARBA" id="ARBA00012239"/>
    </source>
</evidence>
<dbReference type="PANTHER" id="PTHR43586:SF4">
    <property type="entry name" value="ISOPENICILLIN N EPIMERASE"/>
    <property type="match status" value="1"/>
</dbReference>
<dbReference type="EC" id="2.8.1.7" evidence="3"/>
<reference evidence="8 9" key="1">
    <citation type="submission" date="2019-04" db="EMBL/GenBank/DDBJ databases">
        <title>Isachenkonia alkalipeptolytica gen. nov. sp. nov. a new anaerobic, alkiliphilic organothrophic bacterium capable to reduce synthesized ferrihydrite isolated from a soda lake.</title>
        <authorList>
            <person name="Toshchakov S.V."/>
            <person name="Zavarzina D.G."/>
            <person name="Zhilina T.N."/>
            <person name="Kostrikina N.A."/>
            <person name="Kublanov I.V."/>
        </authorList>
    </citation>
    <scope>NUCLEOTIDE SEQUENCE [LARGE SCALE GENOMIC DNA]</scope>
    <source>
        <strain evidence="8 9">Z-1701</strain>
    </source>
</reference>
<dbReference type="Pfam" id="PF00266">
    <property type="entry name" value="Aminotran_5"/>
    <property type="match status" value="1"/>
</dbReference>
<dbReference type="InterPro" id="IPR015422">
    <property type="entry name" value="PyrdxlP-dep_Trfase_small"/>
</dbReference>
<keyword evidence="8" id="KW-0032">Aminotransferase</keyword>
<comment type="similarity">
    <text evidence="2">Belongs to the class-V pyridoxal-phosphate-dependent aminotransferase family. Csd subfamily.</text>
</comment>
<dbReference type="GO" id="GO:0006534">
    <property type="term" value="P:cysteine metabolic process"/>
    <property type="evidence" value="ECO:0007669"/>
    <property type="project" value="InterPro"/>
</dbReference>
<evidence type="ECO:0000256" key="4">
    <source>
        <dbReference type="ARBA" id="ARBA00022679"/>
    </source>
</evidence>
<dbReference type="GO" id="GO:0008483">
    <property type="term" value="F:transaminase activity"/>
    <property type="evidence" value="ECO:0007669"/>
    <property type="project" value="UniProtKB-KW"/>
</dbReference>
<dbReference type="GO" id="GO:0030170">
    <property type="term" value="F:pyridoxal phosphate binding"/>
    <property type="evidence" value="ECO:0007669"/>
    <property type="project" value="InterPro"/>
</dbReference>
<comment type="cofactor">
    <cofactor evidence="1">
        <name>pyridoxal 5'-phosphate</name>
        <dbReference type="ChEBI" id="CHEBI:597326"/>
    </cofactor>
</comment>
<evidence type="ECO:0000256" key="5">
    <source>
        <dbReference type="ARBA" id="ARBA00022898"/>
    </source>
</evidence>
<dbReference type="InterPro" id="IPR010970">
    <property type="entry name" value="Cys_dSase_SufS"/>
</dbReference>
<comment type="caution">
    <text evidence="8">The sequence shown here is derived from an EMBL/GenBank/DDBJ whole genome shotgun (WGS) entry which is preliminary data.</text>
</comment>
<keyword evidence="5" id="KW-0663">Pyridoxal phosphate</keyword>
<dbReference type="Gene3D" id="3.40.640.10">
    <property type="entry name" value="Type I PLP-dependent aspartate aminotransferase-like (Major domain)"/>
    <property type="match status" value="1"/>
</dbReference>
<dbReference type="InterPro" id="IPR010969">
    <property type="entry name" value="Cys_dSase-rel_unknwn_funct"/>
</dbReference>
<organism evidence="8 9">
    <name type="scientific">Isachenkonia alkalipeptolytica</name>
    <dbReference type="NCBI Taxonomy" id="2565777"/>
    <lineage>
        <taxon>Bacteria</taxon>
        <taxon>Bacillati</taxon>
        <taxon>Bacillota</taxon>
        <taxon>Clostridia</taxon>
        <taxon>Eubacteriales</taxon>
        <taxon>Clostridiaceae</taxon>
        <taxon>Isachenkonia</taxon>
    </lineage>
</organism>
<evidence type="ECO:0000313" key="9">
    <source>
        <dbReference type="Proteomes" id="UP000449710"/>
    </source>
</evidence>
<feature type="domain" description="Aminotransferase class V" evidence="7">
    <location>
        <begin position="3"/>
        <end position="367"/>
    </location>
</feature>
<evidence type="ECO:0000313" key="8">
    <source>
        <dbReference type="EMBL" id="NBG89214.1"/>
    </source>
</evidence>
<dbReference type="InterPro" id="IPR015424">
    <property type="entry name" value="PyrdxlP-dep_Trfase"/>
</dbReference>
<protein>
    <recommendedName>
        <fullName evidence="3">cysteine desulfurase</fullName>
        <ecNumber evidence="3">2.8.1.7</ecNumber>
    </recommendedName>
</protein>
<comment type="catalytic activity">
    <reaction evidence="6">
        <text>(sulfur carrier)-H + L-cysteine = (sulfur carrier)-SH + L-alanine</text>
        <dbReference type="Rhea" id="RHEA:43892"/>
        <dbReference type="Rhea" id="RHEA-COMP:14737"/>
        <dbReference type="Rhea" id="RHEA-COMP:14739"/>
        <dbReference type="ChEBI" id="CHEBI:29917"/>
        <dbReference type="ChEBI" id="CHEBI:35235"/>
        <dbReference type="ChEBI" id="CHEBI:57972"/>
        <dbReference type="ChEBI" id="CHEBI:64428"/>
        <dbReference type="EC" id="2.8.1.7"/>
    </reaction>
</comment>
<sequence length="380" mass="41639">MLYFDYGATSYPKPKRVIEGALRAMESLGANPGRSGHQMALRASREIFDAREVVAKFFNIKDPKQVIFTSSCTESLNLGIKGVLNKGDHVITTSMEHNSVLRPIKAMEVEGVENTIIPCNKDGSLPLEKVDQSIKVNTKLIVMTHSSNLTGTLMPVEEVGKIARERGILFCVDAAQTAGVYPIDVEKMYIDLLAAPGHKGLLGPQGTGILYIKENLHLKTLKEGGTGSKSQDLIQPEILPDRYESGTPNTPGIVGLKEGIGYILEKGRANILSHEESLIKYFLEEVEKLDFIEVYGPKDCKKQSPVVALNFRGMDSSEMAYILDSMFNIAVRPGLHCAPLAHQTIGTLEQGVVRFSFGYNTTLEEVKEGIEAIKSIGTEL</sequence>
<evidence type="ECO:0000256" key="2">
    <source>
        <dbReference type="ARBA" id="ARBA00010447"/>
    </source>
</evidence>
<dbReference type="Gene3D" id="3.90.1150.10">
    <property type="entry name" value="Aspartate Aminotransferase, domain 1"/>
    <property type="match status" value="1"/>
</dbReference>
<evidence type="ECO:0000256" key="6">
    <source>
        <dbReference type="ARBA" id="ARBA00050776"/>
    </source>
</evidence>
<dbReference type="Proteomes" id="UP000449710">
    <property type="component" value="Unassembled WGS sequence"/>
</dbReference>
<dbReference type="NCBIfam" id="TIGR01977">
    <property type="entry name" value="am_tr_V_EF2568"/>
    <property type="match status" value="1"/>
</dbReference>
<name>A0AA43XN28_9CLOT</name>
<dbReference type="CDD" id="cd06453">
    <property type="entry name" value="SufS_like"/>
    <property type="match status" value="1"/>
</dbReference>
<dbReference type="RefSeq" id="WP_160722658.1">
    <property type="nucleotide sequence ID" value="NZ_SUMG01000019.1"/>
</dbReference>
<dbReference type="PIRSF" id="PIRSF005572">
    <property type="entry name" value="NifS"/>
    <property type="match status" value="1"/>
</dbReference>